<dbReference type="OrthoDB" id="965519at2"/>
<gene>
    <name evidence="1" type="ORF">FEM33_15100</name>
</gene>
<dbReference type="RefSeq" id="WP_139012859.1">
    <property type="nucleotide sequence ID" value="NZ_VBSN01000041.1"/>
</dbReference>
<evidence type="ECO:0000313" key="1">
    <source>
        <dbReference type="EMBL" id="KAA6438896.1"/>
    </source>
</evidence>
<name>A0A5M8QW83_9BACT</name>
<organism evidence="1 2">
    <name type="scientific">Dyadobacter flavalbus</name>
    <dbReference type="NCBI Taxonomy" id="2579942"/>
    <lineage>
        <taxon>Bacteria</taxon>
        <taxon>Pseudomonadati</taxon>
        <taxon>Bacteroidota</taxon>
        <taxon>Cytophagia</taxon>
        <taxon>Cytophagales</taxon>
        <taxon>Spirosomataceae</taxon>
        <taxon>Dyadobacter</taxon>
    </lineage>
</organism>
<keyword evidence="2" id="KW-1185">Reference proteome</keyword>
<evidence type="ECO:0000313" key="2">
    <source>
        <dbReference type="Proteomes" id="UP000323994"/>
    </source>
</evidence>
<protein>
    <recommendedName>
        <fullName evidence="3">Class I lanthipeptide</fullName>
    </recommendedName>
</protein>
<proteinExistence type="predicted"/>
<dbReference type="EMBL" id="VBSN01000041">
    <property type="protein sequence ID" value="KAA6438896.1"/>
    <property type="molecule type" value="Genomic_DNA"/>
</dbReference>
<dbReference type="AlphaFoldDB" id="A0A5M8QW83"/>
<dbReference type="NCBIfam" id="NF038153">
    <property type="entry name" value="lant_leader_L1a"/>
    <property type="match status" value="1"/>
</dbReference>
<evidence type="ECO:0008006" key="3">
    <source>
        <dbReference type="Google" id="ProtNLM"/>
    </source>
</evidence>
<comment type="caution">
    <text evidence="1">The sequence shown here is derived from an EMBL/GenBank/DDBJ whole genome shotgun (WGS) entry which is preliminary data.</text>
</comment>
<dbReference type="Proteomes" id="UP000323994">
    <property type="component" value="Unassembled WGS sequence"/>
</dbReference>
<reference evidence="1 2" key="1">
    <citation type="submission" date="2019-05" db="EMBL/GenBank/DDBJ databases">
        <authorList>
            <person name="Qu J.-H."/>
        </authorList>
    </citation>
    <scope>NUCLEOTIDE SEQUENCE [LARGE SCALE GENOMIC DNA]</scope>
    <source>
        <strain evidence="1 2">NS28</strain>
    </source>
</reference>
<sequence length="60" mass="6278">MKKKTETSKLSIDKETIARLNEEQLSTEQAQEVEGGVTAFTATGQSCCGIGGGGTYTSCC</sequence>
<dbReference type="InterPro" id="IPR058238">
    <property type="entry name" value="Lant_leader_dom"/>
</dbReference>
<accession>A0A5M8QW83</accession>